<dbReference type="EMBL" id="JAWCUA010000007">
    <property type="protein sequence ID" value="MDU0113497.1"/>
    <property type="molecule type" value="Genomic_DNA"/>
</dbReference>
<evidence type="ECO:0000313" key="3">
    <source>
        <dbReference type="Proteomes" id="UP001257914"/>
    </source>
</evidence>
<sequence length="336" mass="39028">MFSELEKISEVDENALILYARLRQLEKWLREMVYVELKTKKGRNWFNFNKTKKTYESDKAVTHMPTVDDNPLSFTTFTELVKLIQNNWDLFSEYLPPKNVWEVKLDEIVHIRNRVAHFRSGHTDDIERLLQLMRDIDNGFWKFCTDYNDLQPILPPDRDAVAKTYVDLDPFSFKEVAPNEWAQIGSAPRDLRYIVSISSLRRRWAEKSAVIDGTSGYIYDVSIHLRDSRQFDYSRFLATASKYKAELIHICLDTFSSTVRVTIPAILGSDKVCEIVDGLINLAENSMTTHRPINSDDHTVQKLSEEWPEYVLGPKNPLTFLGPDMPCSFFNVIKSS</sequence>
<dbReference type="Proteomes" id="UP001257914">
    <property type="component" value="Unassembled WGS sequence"/>
</dbReference>
<reference evidence="2 3" key="1">
    <citation type="submission" date="2023-10" db="EMBL/GenBank/DDBJ databases">
        <title>Psychrosphaera aquimaarina strain SW33 isolated from seawater.</title>
        <authorList>
            <person name="Bayburt H."/>
            <person name="Kim J.M."/>
            <person name="Choi B.J."/>
            <person name="Jeon C.O."/>
        </authorList>
    </citation>
    <scope>NUCLEOTIDE SEQUENCE [LARGE SCALE GENOMIC DNA]</scope>
    <source>
        <strain evidence="2 3">KCTC 52743</strain>
    </source>
</reference>
<keyword evidence="3" id="KW-1185">Reference proteome</keyword>
<evidence type="ECO:0000259" key="1">
    <source>
        <dbReference type="Pfam" id="PF18731"/>
    </source>
</evidence>
<comment type="caution">
    <text evidence="2">The sequence shown here is derived from an EMBL/GenBank/DDBJ whole genome shotgun (WGS) entry which is preliminary data.</text>
</comment>
<feature type="domain" description="Swt1-like HEPN" evidence="1">
    <location>
        <begin position="22"/>
        <end position="135"/>
    </location>
</feature>
<proteinExistence type="predicted"/>
<dbReference type="InterPro" id="IPR041650">
    <property type="entry name" value="HEPN_Swt1"/>
</dbReference>
<dbReference type="Pfam" id="PF18731">
    <property type="entry name" value="HEPN_Swt1"/>
    <property type="match status" value="1"/>
</dbReference>
<gene>
    <name evidence="2" type="ORF">RT723_10905</name>
</gene>
<name>A0ABU3R1F0_9GAMM</name>
<protein>
    <submittedName>
        <fullName evidence="2">Swt1 family HEPN domain-containing protein</fullName>
    </submittedName>
</protein>
<accession>A0ABU3R1F0</accession>
<dbReference type="RefSeq" id="WP_315947109.1">
    <property type="nucleotide sequence ID" value="NZ_JAWCUA010000007.1"/>
</dbReference>
<organism evidence="2 3">
    <name type="scientific">Psychrosphaera aquimarina</name>
    <dbReference type="NCBI Taxonomy" id="2044854"/>
    <lineage>
        <taxon>Bacteria</taxon>
        <taxon>Pseudomonadati</taxon>
        <taxon>Pseudomonadota</taxon>
        <taxon>Gammaproteobacteria</taxon>
        <taxon>Alteromonadales</taxon>
        <taxon>Pseudoalteromonadaceae</taxon>
        <taxon>Psychrosphaera</taxon>
    </lineage>
</organism>
<evidence type="ECO:0000313" key="2">
    <source>
        <dbReference type="EMBL" id="MDU0113497.1"/>
    </source>
</evidence>